<feature type="region of interest" description="Disordered" evidence="1">
    <location>
        <begin position="232"/>
        <end position="251"/>
    </location>
</feature>
<dbReference type="EMBL" id="FOEF01000053">
    <property type="protein sequence ID" value="SEP54529.1"/>
    <property type="molecule type" value="Genomic_DNA"/>
</dbReference>
<accession>A0A1H8YQX6</accession>
<dbReference type="Gene3D" id="3.90.1750.20">
    <property type="entry name" value="Putative Large Serine Recombinase, Chain B, Domain 2"/>
    <property type="match status" value="1"/>
</dbReference>
<name>A0A1H8YQX6_9PSEU</name>
<dbReference type="GO" id="GO:0000150">
    <property type="term" value="F:DNA strand exchange activity"/>
    <property type="evidence" value="ECO:0007669"/>
    <property type="project" value="InterPro"/>
</dbReference>
<dbReference type="PANTHER" id="PTHR30461:SF23">
    <property type="entry name" value="DNA RECOMBINASE-RELATED"/>
    <property type="match status" value="1"/>
</dbReference>
<dbReference type="InterPro" id="IPR011109">
    <property type="entry name" value="DNA_bind_recombinase_dom"/>
</dbReference>
<reference evidence="3 4" key="1">
    <citation type="submission" date="2016-10" db="EMBL/GenBank/DDBJ databases">
        <authorList>
            <person name="de Groot N.N."/>
        </authorList>
    </citation>
    <scope>NUCLEOTIDE SEQUENCE [LARGE SCALE GENOMIC DNA]</scope>
    <source>
        <strain evidence="3 4">DSM 44993</strain>
    </source>
</reference>
<evidence type="ECO:0000313" key="4">
    <source>
        <dbReference type="Proteomes" id="UP000198582"/>
    </source>
</evidence>
<gene>
    <name evidence="3" type="ORF">SAMN04489732_1535</name>
</gene>
<dbReference type="PANTHER" id="PTHR30461">
    <property type="entry name" value="DNA-INVERTASE FROM LAMBDOID PROPHAGE"/>
    <property type="match status" value="1"/>
</dbReference>
<dbReference type="STRING" id="394193.SAMN04489732_1535"/>
<dbReference type="GO" id="GO:0003677">
    <property type="term" value="F:DNA binding"/>
    <property type="evidence" value="ECO:0007669"/>
    <property type="project" value="InterPro"/>
</dbReference>
<evidence type="ECO:0000259" key="2">
    <source>
        <dbReference type="PROSITE" id="PS51737"/>
    </source>
</evidence>
<dbReference type="InterPro" id="IPR038109">
    <property type="entry name" value="DNA_bind_recomb_sf"/>
</dbReference>
<feature type="domain" description="Recombinase" evidence="2">
    <location>
        <begin position="97"/>
        <end position="234"/>
    </location>
</feature>
<protein>
    <submittedName>
        <fullName evidence="3">Recombinase</fullName>
    </submittedName>
</protein>
<evidence type="ECO:0000256" key="1">
    <source>
        <dbReference type="SAM" id="MobiDB-lite"/>
    </source>
</evidence>
<organism evidence="3 4">
    <name type="scientific">Amycolatopsis saalfeldensis</name>
    <dbReference type="NCBI Taxonomy" id="394193"/>
    <lineage>
        <taxon>Bacteria</taxon>
        <taxon>Bacillati</taxon>
        <taxon>Actinomycetota</taxon>
        <taxon>Actinomycetes</taxon>
        <taxon>Pseudonocardiales</taxon>
        <taxon>Pseudonocardiaceae</taxon>
        <taxon>Amycolatopsis</taxon>
    </lineage>
</organism>
<keyword evidence="4" id="KW-1185">Reference proteome</keyword>
<dbReference type="PROSITE" id="PS51737">
    <property type="entry name" value="RECOMBINASE_DNA_BIND"/>
    <property type="match status" value="1"/>
</dbReference>
<dbReference type="InterPro" id="IPR050639">
    <property type="entry name" value="SSR_resolvase"/>
</dbReference>
<evidence type="ECO:0000313" key="3">
    <source>
        <dbReference type="EMBL" id="SEP54529.1"/>
    </source>
</evidence>
<dbReference type="Pfam" id="PF07508">
    <property type="entry name" value="Recombinase"/>
    <property type="match status" value="1"/>
</dbReference>
<dbReference type="Proteomes" id="UP000198582">
    <property type="component" value="Unassembled WGS sequence"/>
</dbReference>
<feature type="region of interest" description="Disordered" evidence="1">
    <location>
        <begin position="1"/>
        <end position="20"/>
    </location>
</feature>
<dbReference type="AlphaFoldDB" id="A0A1H8YQX6"/>
<sequence length="251" mass="29217">MNSMSERGRRPRRVSRRDDPTLCPVAQYRAREAEPRDRWRRLREYLAGRLTALYENGGGRRDTAHRGVRTYQRELVRRSRAALRQRTREGWWHGPAPYGYTLQPHWVGAGSRRGGRRHRLVVDELRAPVVPLIFTWSLHDKLGDRAIARRLTEQQHPLPVDPVSGWPRAWSWAIVRTVLTNPAYLGYVIRDRTERGVDQPPECWTWSRQRGHPELVAPAVFWAVHTHRSRKASACPDTGTTEFENDQQEAA</sequence>
<proteinExistence type="predicted"/>